<accession>A0AAD8UHZ5</accession>
<name>A0AAD8UHZ5_GLOAC</name>
<proteinExistence type="predicted"/>
<comment type="caution">
    <text evidence="2">The sequence shown here is derived from an EMBL/GenBank/DDBJ whole genome shotgun (WGS) entry which is preliminary data.</text>
</comment>
<protein>
    <submittedName>
        <fullName evidence="2">Uncharacterized protein</fullName>
    </submittedName>
</protein>
<dbReference type="AlphaFoldDB" id="A0AAD8UHZ5"/>
<evidence type="ECO:0000313" key="3">
    <source>
        <dbReference type="Proteomes" id="UP001244207"/>
    </source>
</evidence>
<dbReference type="GeneID" id="85387008"/>
<keyword evidence="3" id="KW-1185">Reference proteome</keyword>
<evidence type="ECO:0000313" key="2">
    <source>
        <dbReference type="EMBL" id="KAK1721228.1"/>
    </source>
</evidence>
<dbReference type="RefSeq" id="XP_060362024.1">
    <property type="nucleotide sequence ID" value="XM_060503109.1"/>
</dbReference>
<sequence length="128" mass="13597">MRRKTLRVVSLPKILSLIRVMCQAISRTAEAILVETPEGVAAEAGEAKAKEAVAELHGEALAVGQGGALAEMRVEAAAEARREALTETRRELSAKSPAGEAAKVLATARGRRNSKPGKPVHNRHLSNE</sequence>
<organism evidence="2 3">
    <name type="scientific">Glomerella acutata</name>
    <name type="common">Colletotrichum acutatum</name>
    <dbReference type="NCBI Taxonomy" id="27357"/>
    <lineage>
        <taxon>Eukaryota</taxon>
        <taxon>Fungi</taxon>
        <taxon>Dikarya</taxon>
        <taxon>Ascomycota</taxon>
        <taxon>Pezizomycotina</taxon>
        <taxon>Sordariomycetes</taxon>
        <taxon>Hypocreomycetidae</taxon>
        <taxon>Glomerellales</taxon>
        <taxon>Glomerellaceae</taxon>
        <taxon>Colletotrichum</taxon>
        <taxon>Colletotrichum acutatum species complex</taxon>
    </lineage>
</organism>
<feature type="compositionally biased region" description="Basic residues" evidence="1">
    <location>
        <begin position="109"/>
        <end position="128"/>
    </location>
</feature>
<dbReference type="EMBL" id="JAHMHS010000087">
    <property type="protein sequence ID" value="KAK1721228.1"/>
    <property type="molecule type" value="Genomic_DNA"/>
</dbReference>
<reference evidence="2" key="1">
    <citation type="submission" date="2021-12" db="EMBL/GenBank/DDBJ databases">
        <title>Comparative genomics, transcriptomics and evolutionary studies reveal genomic signatures of adaptation to plant cell wall in hemibiotrophic fungi.</title>
        <authorList>
            <consortium name="DOE Joint Genome Institute"/>
            <person name="Baroncelli R."/>
            <person name="Diaz J.F."/>
            <person name="Benocci T."/>
            <person name="Peng M."/>
            <person name="Battaglia E."/>
            <person name="Haridas S."/>
            <person name="Andreopoulos W."/>
            <person name="Labutti K."/>
            <person name="Pangilinan J."/>
            <person name="Floch G.L."/>
            <person name="Makela M.R."/>
            <person name="Henrissat B."/>
            <person name="Grigoriev I.V."/>
            <person name="Crouch J.A."/>
            <person name="De Vries R.P."/>
            <person name="Sukno S.A."/>
            <person name="Thon M.R."/>
        </authorList>
    </citation>
    <scope>NUCLEOTIDE SEQUENCE</scope>
    <source>
        <strain evidence="2">CBS 112980</strain>
    </source>
</reference>
<feature type="region of interest" description="Disordered" evidence="1">
    <location>
        <begin position="85"/>
        <end position="128"/>
    </location>
</feature>
<dbReference type="Proteomes" id="UP001244207">
    <property type="component" value="Unassembled WGS sequence"/>
</dbReference>
<evidence type="ECO:0000256" key="1">
    <source>
        <dbReference type="SAM" id="MobiDB-lite"/>
    </source>
</evidence>
<gene>
    <name evidence="2" type="ORF">BDZ83DRAFT_441305</name>
</gene>